<gene>
    <name evidence="2" type="ORF">B296_00018232</name>
</gene>
<feature type="compositionally biased region" description="Polar residues" evidence="1">
    <location>
        <begin position="120"/>
        <end position="135"/>
    </location>
</feature>
<dbReference type="EMBL" id="AMZH03010431">
    <property type="protein sequence ID" value="RRT54765.1"/>
    <property type="molecule type" value="Genomic_DNA"/>
</dbReference>
<evidence type="ECO:0000256" key="1">
    <source>
        <dbReference type="SAM" id="MobiDB-lite"/>
    </source>
</evidence>
<name>A0A426YSU0_ENSVE</name>
<comment type="caution">
    <text evidence="2">The sequence shown here is derived from an EMBL/GenBank/DDBJ whole genome shotgun (WGS) entry which is preliminary data.</text>
</comment>
<sequence length="274" mass="30414">MSLLRCNQPRERLCNPSSLCSKTRTYLPTPRTILAFIQRSWTSSTPTNPGTSVVTPEAFQGLTNQVQAIPQAAYPHQAGTTLPTKRQPPTIWSVDDLPRFLLEFDQALFGDVARRPTPTPSASVHSLSDPDTLSSNSIDSMRAQLRLVNQRIDDVHKTIRTKDVCGESPLCAFVQEIQDTRISQHFRLLMLEVYDGRSDPMEHVVAFQAHMALYGMSDAITCQASRRISEESHEDSTVGCHPPPFTLLINSQGSSRPTSSLVHDQSRPLHPSLG</sequence>
<accession>A0A426YSU0</accession>
<dbReference type="Proteomes" id="UP000287651">
    <property type="component" value="Unassembled WGS sequence"/>
</dbReference>
<dbReference type="AlphaFoldDB" id="A0A426YSU0"/>
<proteinExistence type="predicted"/>
<feature type="region of interest" description="Disordered" evidence="1">
    <location>
        <begin position="113"/>
        <end position="135"/>
    </location>
</feature>
<protein>
    <submittedName>
        <fullName evidence="2">Uncharacterized protein</fullName>
    </submittedName>
</protein>
<evidence type="ECO:0000313" key="3">
    <source>
        <dbReference type="Proteomes" id="UP000287651"/>
    </source>
</evidence>
<reference evidence="2 3" key="1">
    <citation type="journal article" date="2014" name="Agronomy (Basel)">
        <title>A Draft Genome Sequence for Ensete ventricosum, the Drought-Tolerant Tree Against Hunger.</title>
        <authorList>
            <person name="Harrison J."/>
            <person name="Moore K.A."/>
            <person name="Paszkiewicz K."/>
            <person name="Jones T."/>
            <person name="Grant M."/>
            <person name="Ambacheew D."/>
            <person name="Muzemil S."/>
            <person name="Studholme D.J."/>
        </authorList>
    </citation>
    <scope>NUCLEOTIDE SEQUENCE [LARGE SCALE GENOMIC DNA]</scope>
</reference>
<feature type="compositionally biased region" description="Polar residues" evidence="1">
    <location>
        <begin position="248"/>
        <end position="263"/>
    </location>
</feature>
<organism evidence="2 3">
    <name type="scientific">Ensete ventricosum</name>
    <name type="common">Abyssinian banana</name>
    <name type="synonym">Musa ensete</name>
    <dbReference type="NCBI Taxonomy" id="4639"/>
    <lineage>
        <taxon>Eukaryota</taxon>
        <taxon>Viridiplantae</taxon>
        <taxon>Streptophyta</taxon>
        <taxon>Embryophyta</taxon>
        <taxon>Tracheophyta</taxon>
        <taxon>Spermatophyta</taxon>
        <taxon>Magnoliopsida</taxon>
        <taxon>Liliopsida</taxon>
        <taxon>Zingiberales</taxon>
        <taxon>Musaceae</taxon>
        <taxon>Ensete</taxon>
    </lineage>
</organism>
<evidence type="ECO:0000313" key="2">
    <source>
        <dbReference type="EMBL" id="RRT54765.1"/>
    </source>
</evidence>
<feature type="region of interest" description="Disordered" evidence="1">
    <location>
        <begin position="233"/>
        <end position="274"/>
    </location>
</feature>